<evidence type="ECO:0000313" key="2">
    <source>
        <dbReference type="Proteomes" id="UP001149142"/>
    </source>
</evidence>
<organism evidence="1 2">
    <name type="scientific">Mesoflavibacter profundi</name>
    <dbReference type="NCBI Taxonomy" id="2708110"/>
    <lineage>
        <taxon>Bacteria</taxon>
        <taxon>Pseudomonadati</taxon>
        <taxon>Bacteroidota</taxon>
        <taxon>Flavobacteriia</taxon>
        <taxon>Flavobacteriales</taxon>
        <taxon>Flavobacteriaceae</taxon>
        <taxon>Mesoflavibacter</taxon>
    </lineage>
</organism>
<evidence type="ECO:0000313" key="1">
    <source>
        <dbReference type="EMBL" id="MDA0175930.1"/>
    </source>
</evidence>
<gene>
    <name evidence="1" type="ORF">OOZ35_00320</name>
</gene>
<reference evidence="1" key="1">
    <citation type="submission" date="2022-11" db="EMBL/GenBank/DDBJ databases">
        <title>Refractory cell wall polysaccharides provide important carbon source for microbial heterotrophs in the hadal ocean.</title>
        <authorList>
            <person name="Zhu X."/>
        </authorList>
    </citation>
    <scope>NUCLEOTIDE SEQUENCE</scope>
    <source>
        <strain evidence="1">MTRN7</strain>
    </source>
</reference>
<protein>
    <submittedName>
        <fullName evidence="1">Uncharacterized protein</fullName>
    </submittedName>
</protein>
<sequence>MYNYSPVYNLRNYRNDSLTTSLTNYNLGEIKGTDAGVSKFDFNVNNTDLINSDAFYISALFKQEVLNAFKITIAQFDEDDVQLNTRTLGIYTQNIFKEFYYTNSIDANASYIRITLKNESGDANSSVFFSKFYNFKQAC</sequence>
<dbReference type="Proteomes" id="UP001149142">
    <property type="component" value="Unassembled WGS sequence"/>
</dbReference>
<comment type="caution">
    <text evidence="1">The sequence shown here is derived from an EMBL/GenBank/DDBJ whole genome shotgun (WGS) entry which is preliminary data.</text>
</comment>
<name>A0ABT4RWQ0_9FLAO</name>
<keyword evidence="2" id="KW-1185">Reference proteome</keyword>
<proteinExistence type="predicted"/>
<dbReference type="RefSeq" id="WP_270004850.1">
    <property type="nucleotide sequence ID" value="NZ_JAPFGC010000002.1"/>
</dbReference>
<accession>A0ABT4RWQ0</accession>
<dbReference type="EMBL" id="JAPFGC010000002">
    <property type="protein sequence ID" value="MDA0175930.1"/>
    <property type="molecule type" value="Genomic_DNA"/>
</dbReference>